<accession>A0A6H1ZK18</accession>
<dbReference type="EMBL" id="MT144600">
    <property type="protein sequence ID" value="QJH94419.1"/>
    <property type="molecule type" value="Genomic_DNA"/>
</dbReference>
<reference evidence="1" key="1">
    <citation type="submission" date="2020-03" db="EMBL/GenBank/DDBJ databases">
        <title>The deep terrestrial virosphere.</title>
        <authorList>
            <person name="Holmfeldt K."/>
            <person name="Nilsson E."/>
            <person name="Simone D."/>
            <person name="Lopez-Fernandez M."/>
            <person name="Wu X."/>
            <person name="de Brujin I."/>
            <person name="Lundin D."/>
            <person name="Andersson A."/>
            <person name="Bertilsson S."/>
            <person name="Dopson M."/>
        </authorList>
    </citation>
    <scope>NUCLEOTIDE SEQUENCE</scope>
    <source>
        <strain evidence="1">TM448A00891</strain>
        <strain evidence="2">TM448B00218</strain>
    </source>
</reference>
<gene>
    <name evidence="1" type="ORF">TM448A00891_0011</name>
    <name evidence="2" type="ORF">TM448B00218_0062</name>
</gene>
<name>A0A6H1ZK18_9ZZZZ</name>
<proteinExistence type="predicted"/>
<dbReference type="EMBL" id="MT144078">
    <property type="protein sequence ID" value="QJA48276.1"/>
    <property type="molecule type" value="Genomic_DNA"/>
</dbReference>
<sequence length="95" mass="10479">MSGGHFNYDCFAVSRFADDLRHELDINDSQEKDSYGGNVGAGYSKKTVAALKQCHAAIVLAGDVAKEIEWLYSGDHGEESFLKLVRPTLKKIKCL</sequence>
<evidence type="ECO:0000313" key="1">
    <source>
        <dbReference type="EMBL" id="QJA48276.1"/>
    </source>
</evidence>
<dbReference type="AlphaFoldDB" id="A0A6H1ZK18"/>
<evidence type="ECO:0000313" key="2">
    <source>
        <dbReference type="EMBL" id="QJH94419.1"/>
    </source>
</evidence>
<organism evidence="1">
    <name type="scientific">viral metagenome</name>
    <dbReference type="NCBI Taxonomy" id="1070528"/>
    <lineage>
        <taxon>unclassified sequences</taxon>
        <taxon>metagenomes</taxon>
        <taxon>organismal metagenomes</taxon>
    </lineage>
</organism>
<protein>
    <submittedName>
        <fullName evidence="1">Uncharacterized protein</fullName>
    </submittedName>
</protein>